<evidence type="ECO:0008006" key="4">
    <source>
        <dbReference type="Google" id="ProtNLM"/>
    </source>
</evidence>
<dbReference type="EnsemblMetazoa" id="XM_014401396.2">
    <property type="protein sequence ID" value="XP_014256882.1"/>
    <property type="gene ID" value="LOC106670801"/>
</dbReference>
<dbReference type="Proteomes" id="UP000494040">
    <property type="component" value="Unassembled WGS sequence"/>
</dbReference>
<dbReference type="OMA" id="CSKCTEN"/>
<evidence type="ECO:0000313" key="3">
    <source>
        <dbReference type="Proteomes" id="UP000494040"/>
    </source>
</evidence>
<protein>
    <recommendedName>
        <fullName evidence="4">Chemosensory protein</fullName>
    </recommendedName>
</protein>
<dbReference type="KEGG" id="clec:106670801"/>
<sequence length="125" mass="14346">MKSFVLILAFAAVALAAERYTTRYDNIDLDEILRNQRLYKKYFECLTNKGRCTPDGKELKDALPEALATGCNKCTPKQRSGSEKVIRYLINNKPRDYAVLERIYDPSGTYKKKYQADAKKLGLRV</sequence>
<organism evidence="2 3">
    <name type="scientific">Cimex lectularius</name>
    <name type="common">Bed bug</name>
    <name type="synonym">Acanthia lectularia</name>
    <dbReference type="NCBI Taxonomy" id="79782"/>
    <lineage>
        <taxon>Eukaryota</taxon>
        <taxon>Metazoa</taxon>
        <taxon>Ecdysozoa</taxon>
        <taxon>Arthropoda</taxon>
        <taxon>Hexapoda</taxon>
        <taxon>Insecta</taxon>
        <taxon>Pterygota</taxon>
        <taxon>Neoptera</taxon>
        <taxon>Paraneoptera</taxon>
        <taxon>Hemiptera</taxon>
        <taxon>Heteroptera</taxon>
        <taxon>Panheteroptera</taxon>
        <taxon>Cimicomorpha</taxon>
        <taxon>Cimicidae</taxon>
        <taxon>Cimex</taxon>
    </lineage>
</organism>
<evidence type="ECO:0000313" key="2">
    <source>
        <dbReference type="EnsemblMetazoa" id="XP_014256882.1"/>
    </source>
</evidence>
<dbReference type="RefSeq" id="XP_014256882.1">
    <property type="nucleotide sequence ID" value="XM_014401396.2"/>
</dbReference>
<feature type="chain" id="PRO_5035158811" description="Chemosensory protein" evidence="1">
    <location>
        <begin position="17"/>
        <end position="125"/>
    </location>
</feature>
<dbReference type="SUPFAM" id="SSF100910">
    <property type="entry name" value="Chemosensory protein Csp2"/>
    <property type="match status" value="1"/>
</dbReference>
<accession>A0A8I6S6A6</accession>
<feature type="signal peptide" evidence="1">
    <location>
        <begin position="1"/>
        <end position="16"/>
    </location>
</feature>
<proteinExistence type="predicted"/>
<dbReference type="PANTHER" id="PTHR11257:SF12">
    <property type="entry name" value="EJACULATORY BULB-SPECIFIC PROTEIN 3-RELATED"/>
    <property type="match status" value="1"/>
</dbReference>
<dbReference type="InterPro" id="IPR036682">
    <property type="entry name" value="OS_D_A10/PebIII_sf"/>
</dbReference>
<dbReference type="InterPro" id="IPR005055">
    <property type="entry name" value="A10/PebIII"/>
</dbReference>
<evidence type="ECO:0000256" key="1">
    <source>
        <dbReference type="SAM" id="SignalP"/>
    </source>
</evidence>
<dbReference type="PANTHER" id="PTHR11257">
    <property type="entry name" value="CHEMOSENSORY PROTEIN-RELATED"/>
    <property type="match status" value="1"/>
</dbReference>
<dbReference type="AlphaFoldDB" id="A0A8I6S6A6"/>
<keyword evidence="3" id="KW-1185">Reference proteome</keyword>
<keyword evidence="1" id="KW-0732">Signal</keyword>
<dbReference type="OrthoDB" id="6344725at2759"/>
<dbReference type="Pfam" id="PF03392">
    <property type="entry name" value="OS-D"/>
    <property type="match status" value="1"/>
</dbReference>
<dbReference type="GeneID" id="106670801"/>
<dbReference type="Gene3D" id="1.10.2080.10">
    <property type="entry name" value="Insect odorant-binding protein A10/Ejaculatory bulb-specific protein 3"/>
    <property type="match status" value="1"/>
</dbReference>
<reference evidence="2" key="1">
    <citation type="submission" date="2022-01" db="UniProtKB">
        <authorList>
            <consortium name="EnsemblMetazoa"/>
        </authorList>
    </citation>
    <scope>IDENTIFICATION</scope>
</reference>
<name>A0A8I6S6A6_CIMLE</name>